<dbReference type="SUPFAM" id="SSF48576">
    <property type="entry name" value="Terpenoid synthases"/>
    <property type="match status" value="1"/>
</dbReference>
<dbReference type="PANTHER" id="PTHR12001">
    <property type="entry name" value="GERANYLGERANYL PYROPHOSPHATE SYNTHASE"/>
    <property type="match status" value="1"/>
</dbReference>
<evidence type="ECO:0000256" key="3">
    <source>
        <dbReference type="ARBA" id="ARBA00022679"/>
    </source>
</evidence>
<dbReference type="PROSITE" id="PS00723">
    <property type="entry name" value="POLYPRENYL_SYNTHASE_1"/>
    <property type="match status" value="1"/>
</dbReference>
<keyword evidence="8" id="KW-1185">Reference proteome</keyword>
<evidence type="ECO:0000256" key="2">
    <source>
        <dbReference type="ARBA" id="ARBA00006706"/>
    </source>
</evidence>
<dbReference type="PROSITE" id="PS00444">
    <property type="entry name" value="POLYPRENYL_SYNTHASE_2"/>
    <property type="match status" value="1"/>
</dbReference>
<dbReference type="PANTHER" id="PTHR12001:SF69">
    <property type="entry name" value="ALL TRANS-POLYPRENYL-DIPHOSPHATE SYNTHASE PDSS1"/>
    <property type="match status" value="1"/>
</dbReference>
<dbReference type="InterPro" id="IPR033749">
    <property type="entry name" value="Polyprenyl_synt_CS"/>
</dbReference>
<keyword evidence="3 6" id="KW-0808">Transferase</keyword>
<evidence type="ECO:0000313" key="8">
    <source>
        <dbReference type="Proteomes" id="UP000516160"/>
    </source>
</evidence>
<dbReference type="InterPro" id="IPR000092">
    <property type="entry name" value="Polyprenyl_synt"/>
</dbReference>
<keyword evidence="4" id="KW-0479">Metal-binding</keyword>
<evidence type="ECO:0000256" key="6">
    <source>
        <dbReference type="RuleBase" id="RU004466"/>
    </source>
</evidence>
<dbReference type="Gene3D" id="1.10.600.10">
    <property type="entry name" value="Farnesyl Diphosphate Synthase"/>
    <property type="match status" value="1"/>
</dbReference>
<dbReference type="EMBL" id="CP058559">
    <property type="protein sequence ID" value="QNO16261.1"/>
    <property type="molecule type" value="Genomic_DNA"/>
</dbReference>
<evidence type="ECO:0000256" key="4">
    <source>
        <dbReference type="ARBA" id="ARBA00022723"/>
    </source>
</evidence>
<dbReference type="Pfam" id="PF00348">
    <property type="entry name" value="polyprenyl_synt"/>
    <property type="match status" value="1"/>
</dbReference>
<accession>A0A7G9WC49</accession>
<evidence type="ECO:0000313" key="7">
    <source>
        <dbReference type="EMBL" id="QNO16261.1"/>
    </source>
</evidence>
<evidence type="ECO:0000256" key="1">
    <source>
        <dbReference type="ARBA" id="ARBA00001946"/>
    </source>
</evidence>
<comment type="cofactor">
    <cofactor evidence="1">
        <name>Mg(2+)</name>
        <dbReference type="ChEBI" id="CHEBI:18420"/>
    </cofactor>
</comment>
<dbReference type="GO" id="GO:0008299">
    <property type="term" value="P:isoprenoid biosynthetic process"/>
    <property type="evidence" value="ECO:0007669"/>
    <property type="project" value="InterPro"/>
</dbReference>
<gene>
    <name evidence="7" type="ORF">HYG86_16530</name>
</gene>
<sequence length="325" mass="36712">MQKTKYTISTSEPVEDVLNIVQKKLLSISESESKHSNYITQYLIFRGGKRLRPLLVTLSSLEQADVDDIANIGAAAELIHTASLVHDDIVDDSKLRRGVQTINSKWNNSVAVLVGDFLFAKAFEILGQYKDRNIIDQYTGAISMMSIGELEQLKNRYNHRKSISQYYKEIRGKTGKLISVCCKSGAMLAEMQETDIEQIENYGLEVGYAFQIIDDMLDITGSPSSLGKPVFKDLVEGNITLPMILLLEHSNQRSLLEEIIITRDFSDVNMKLIYKAMGDNQIPEIIFEIAKEHIANALASLENTSNFYGKDRYKTLAEFVLKRKK</sequence>
<organism evidence="7 8">
    <name type="scientific">Alkalicella caledoniensis</name>
    <dbReference type="NCBI Taxonomy" id="2731377"/>
    <lineage>
        <taxon>Bacteria</taxon>
        <taxon>Bacillati</taxon>
        <taxon>Bacillota</taxon>
        <taxon>Clostridia</taxon>
        <taxon>Eubacteriales</taxon>
        <taxon>Proteinivoracaceae</taxon>
        <taxon>Alkalicella</taxon>
    </lineage>
</organism>
<evidence type="ECO:0000256" key="5">
    <source>
        <dbReference type="ARBA" id="ARBA00022842"/>
    </source>
</evidence>
<protein>
    <submittedName>
        <fullName evidence="7">Polyprenyl synthetase family protein</fullName>
    </submittedName>
</protein>
<dbReference type="AlphaFoldDB" id="A0A7G9WC49"/>
<dbReference type="RefSeq" id="WP_213166654.1">
    <property type="nucleotide sequence ID" value="NZ_CP058559.1"/>
</dbReference>
<proteinExistence type="inferred from homology"/>
<dbReference type="InterPro" id="IPR008949">
    <property type="entry name" value="Isoprenoid_synthase_dom_sf"/>
</dbReference>
<dbReference type="GO" id="GO:0004659">
    <property type="term" value="F:prenyltransferase activity"/>
    <property type="evidence" value="ECO:0007669"/>
    <property type="project" value="InterPro"/>
</dbReference>
<comment type="similarity">
    <text evidence="2 6">Belongs to the FPP/GGPP synthase family.</text>
</comment>
<name>A0A7G9WC49_ALKCA</name>
<dbReference type="GO" id="GO:0046872">
    <property type="term" value="F:metal ion binding"/>
    <property type="evidence" value="ECO:0007669"/>
    <property type="project" value="UniProtKB-KW"/>
</dbReference>
<dbReference type="CDD" id="cd00685">
    <property type="entry name" value="Trans_IPPS_HT"/>
    <property type="match status" value="1"/>
</dbReference>
<dbReference type="Proteomes" id="UP000516160">
    <property type="component" value="Chromosome"/>
</dbReference>
<dbReference type="KEGG" id="acae:HYG86_16530"/>
<keyword evidence="5" id="KW-0460">Magnesium</keyword>
<reference evidence="7 8" key="1">
    <citation type="submission" date="2020-07" db="EMBL/GenBank/DDBJ databases">
        <title>Alkalicella. sp. LB2 genome.</title>
        <authorList>
            <person name="Postec A."/>
            <person name="Quemeneur M."/>
        </authorList>
    </citation>
    <scope>NUCLEOTIDE SEQUENCE [LARGE SCALE GENOMIC DNA]</scope>
    <source>
        <strain evidence="7 8">LB2</strain>
    </source>
</reference>
<dbReference type="SFLD" id="SFLDS00005">
    <property type="entry name" value="Isoprenoid_Synthase_Type_I"/>
    <property type="match status" value="1"/>
</dbReference>